<dbReference type="GO" id="GO:0005886">
    <property type="term" value="C:plasma membrane"/>
    <property type="evidence" value="ECO:0007669"/>
    <property type="project" value="UniProtKB-SubCell"/>
</dbReference>
<organism evidence="9 10">
    <name type="scientific">Anaerotignum lactatifermentans DSM 14214</name>
    <dbReference type="NCBI Taxonomy" id="1121323"/>
    <lineage>
        <taxon>Bacteria</taxon>
        <taxon>Bacillati</taxon>
        <taxon>Bacillota</taxon>
        <taxon>Clostridia</taxon>
        <taxon>Lachnospirales</taxon>
        <taxon>Anaerotignaceae</taxon>
        <taxon>Anaerotignum</taxon>
    </lineage>
</organism>
<dbReference type="RefSeq" id="WP_072852336.1">
    <property type="nucleotide sequence ID" value="NZ_FRAH01000052.1"/>
</dbReference>
<dbReference type="CDD" id="cd01127">
    <property type="entry name" value="TrwB_TraG_TraD_VirD4"/>
    <property type="match status" value="1"/>
</dbReference>
<evidence type="ECO:0000256" key="1">
    <source>
        <dbReference type="ARBA" id="ARBA00004651"/>
    </source>
</evidence>
<evidence type="ECO:0000313" key="9">
    <source>
        <dbReference type="EMBL" id="SHK89665.1"/>
    </source>
</evidence>
<proteinExistence type="inferred from homology"/>
<reference evidence="9 10" key="1">
    <citation type="submission" date="2016-11" db="EMBL/GenBank/DDBJ databases">
        <authorList>
            <person name="Jaros S."/>
            <person name="Januszkiewicz K."/>
            <person name="Wedrychowicz H."/>
        </authorList>
    </citation>
    <scope>NUCLEOTIDE SEQUENCE [LARGE SCALE GENOMIC DNA]</scope>
    <source>
        <strain evidence="9 10">DSM 14214</strain>
    </source>
</reference>
<dbReference type="AlphaFoldDB" id="A0A1M6W851"/>
<dbReference type="SUPFAM" id="SSF52540">
    <property type="entry name" value="P-loop containing nucleoside triphosphate hydrolases"/>
    <property type="match status" value="1"/>
</dbReference>
<sequence length="611" mass="68939">MRTDSVKKYVIPNIPYLFILWACLKLGTAYRLAPGADFAHKLMGLGQSIGPAFADFAPGLAPFDWLIGIVGAVGFRLLIYFKSKNAKKFRRDEEYGSARWGTEKDIKPFVDPKFENNVILTKTEFLTMNTRPKNPANARNLNACIIGSSGSGKTRFWLTPQLLQAHSSYVCVDPKGGVLSQVGAFLQRRGYQVKVFNSIDFSKSMHYNPLSYIHNEADILKFVDTLIANTKGEGKEGDPFWTKAETLLYCALIAYIIFEAPAEDRNINTLVDMISGMDVKEDDESYMNAVDYMFKGLEKRKPDCFAVKQYKKYKLASGKTAKSILISCGSRLAPFDIPQLREIMSYDELELDRIGDRKTAVFFTISDTTPTYNFIVALAFSQMFNLLCERADNVHGGRLPHHVRVLWDEAANTGQVPSLEKLVAVIRSREVSLCLFYQQYAQCKAIYKDNAETILGNMDSVVFLGGRESSTIKEISENWLGKATISMQTEGRSRGQSESYNQNTQRLGRELMTPSELATMPGDKCILQLRGLPPFFSPKYDLKQHPNYKYTSEADKQKNAFDLDKLINRRRRPGLNEACEVYEVDVSDTGPVSEDEDILNYDDVDDPDAYV</sequence>
<evidence type="ECO:0000256" key="3">
    <source>
        <dbReference type="ARBA" id="ARBA00022475"/>
    </source>
</evidence>
<name>A0A1M6W851_9FIRM</name>
<evidence type="ECO:0000256" key="7">
    <source>
        <dbReference type="SAM" id="MobiDB-lite"/>
    </source>
</evidence>
<keyword evidence="3" id="KW-1003">Cell membrane</keyword>
<evidence type="ECO:0000313" key="10">
    <source>
        <dbReference type="Proteomes" id="UP000183975"/>
    </source>
</evidence>
<protein>
    <submittedName>
        <fullName evidence="9">Type IV secretion system protein VirD4</fullName>
    </submittedName>
</protein>
<feature type="transmembrane region" description="Helical" evidence="8">
    <location>
        <begin position="63"/>
        <end position="81"/>
    </location>
</feature>
<gene>
    <name evidence="9" type="ORF">SAMN02745138_02528</name>
</gene>
<evidence type="ECO:0000256" key="5">
    <source>
        <dbReference type="ARBA" id="ARBA00022989"/>
    </source>
</evidence>
<dbReference type="InterPro" id="IPR003688">
    <property type="entry name" value="TraG/VirD4"/>
</dbReference>
<evidence type="ECO:0000256" key="4">
    <source>
        <dbReference type="ARBA" id="ARBA00022692"/>
    </source>
</evidence>
<dbReference type="PANTHER" id="PTHR37937:SF1">
    <property type="entry name" value="CONJUGATIVE TRANSFER: DNA TRANSPORT"/>
    <property type="match status" value="1"/>
</dbReference>
<dbReference type="NCBIfam" id="NF045973">
    <property type="entry name" value="conju_CD1115"/>
    <property type="match status" value="1"/>
</dbReference>
<dbReference type="OrthoDB" id="9766496at2"/>
<evidence type="ECO:0000256" key="2">
    <source>
        <dbReference type="ARBA" id="ARBA00008806"/>
    </source>
</evidence>
<keyword evidence="5 8" id="KW-1133">Transmembrane helix</keyword>
<dbReference type="Pfam" id="PF02534">
    <property type="entry name" value="T4SS-DNA_transf"/>
    <property type="match status" value="1"/>
</dbReference>
<comment type="similarity">
    <text evidence="2">Belongs to the VirD4/TraG family.</text>
</comment>
<feature type="region of interest" description="Disordered" evidence="7">
    <location>
        <begin position="586"/>
        <end position="611"/>
    </location>
</feature>
<keyword evidence="10" id="KW-1185">Reference proteome</keyword>
<dbReference type="EMBL" id="FRAH01000052">
    <property type="protein sequence ID" value="SHK89665.1"/>
    <property type="molecule type" value="Genomic_DNA"/>
</dbReference>
<dbReference type="Proteomes" id="UP000183975">
    <property type="component" value="Unassembled WGS sequence"/>
</dbReference>
<feature type="compositionally biased region" description="Acidic residues" evidence="7">
    <location>
        <begin position="593"/>
        <end position="611"/>
    </location>
</feature>
<comment type="subcellular location">
    <subcellularLocation>
        <location evidence="1">Cell membrane</location>
        <topology evidence="1">Multi-pass membrane protein</topology>
    </subcellularLocation>
</comment>
<evidence type="ECO:0000256" key="8">
    <source>
        <dbReference type="SAM" id="Phobius"/>
    </source>
</evidence>
<dbReference type="PANTHER" id="PTHR37937">
    <property type="entry name" value="CONJUGATIVE TRANSFER: DNA TRANSPORT"/>
    <property type="match status" value="1"/>
</dbReference>
<keyword evidence="6 8" id="KW-0472">Membrane</keyword>
<dbReference type="Gene3D" id="3.40.50.300">
    <property type="entry name" value="P-loop containing nucleotide triphosphate hydrolases"/>
    <property type="match status" value="2"/>
</dbReference>
<feature type="transmembrane region" description="Helical" evidence="8">
    <location>
        <begin position="12"/>
        <end position="33"/>
    </location>
</feature>
<dbReference type="InterPro" id="IPR027417">
    <property type="entry name" value="P-loop_NTPase"/>
</dbReference>
<evidence type="ECO:0000256" key="6">
    <source>
        <dbReference type="ARBA" id="ARBA00023136"/>
    </source>
</evidence>
<keyword evidence="4 8" id="KW-0812">Transmembrane</keyword>
<dbReference type="InterPro" id="IPR051539">
    <property type="entry name" value="T4SS-coupling_protein"/>
</dbReference>
<accession>A0A1M6W851</accession>